<evidence type="ECO:0000256" key="2">
    <source>
        <dbReference type="ARBA" id="ARBA00022692"/>
    </source>
</evidence>
<keyword evidence="3 5" id="KW-1133">Transmembrane helix</keyword>
<dbReference type="InterPro" id="IPR007568">
    <property type="entry name" value="RTA1"/>
</dbReference>
<evidence type="ECO:0000256" key="4">
    <source>
        <dbReference type="ARBA" id="ARBA00023136"/>
    </source>
</evidence>
<feature type="transmembrane region" description="Helical" evidence="5">
    <location>
        <begin position="34"/>
        <end position="52"/>
    </location>
</feature>
<proteinExistence type="predicted"/>
<evidence type="ECO:0000256" key="1">
    <source>
        <dbReference type="ARBA" id="ARBA00004141"/>
    </source>
</evidence>
<dbReference type="OrthoDB" id="3358017at2759"/>
<feature type="transmembrane region" description="Helical" evidence="5">
    <location>
        <begin position="219"/>
        <end position="236"/>
    </location>
</feature>
<sequence>MSNGTDNQFPPDTFGPDGSVVKSPYYKYLVDENASAAFVALYGASTLIHFIQASYFRQWFLLPTVVLAGIGETLGWSGRLWSVFAPLKKTPYLLQIVVTILAPTPFVAALFMIFARVTEKLGDQYSRLSPRWYARIFLAADLIALIVQGVGGGLAASADTDSGSNLGGNIMLGGIVFQLVALVIFIILASEFYIRYIYDRPCRQTVKIKRVPWGTEMRVFTGSMALVLGLVLIRTLELSDGWNGTIIVTQIYFDVFDGMMILLAMVTVNAFHPGWWMIIPAEHEGYSLPSQMTEGNLESNLTRASDSTVATLFTTPKV</sequence>
<keyword evidence="7" id="KW-1185">Reference proteome</keyword>
<evidence type="ECO:0000313" key="7">
    <source>
        <dbReference type="Proteomes" id="UP000292702"/>
    </source>
</evidence>
<dbReference type="Proteomes" id="UP000292702">
    <property type="component" value="Unassembled WGS sequence"/>
</dbReference>
<dbReference type="AlphaFoldDB" id="A0A4R0RHM9"/>
<keyword evidence="2 5" id="KW-0812">Transmembrane</keyword>
<organism evidence="6 7">
    <name type="scientific">Steccherinum ochraceum</name>
    <dbReference type="NCBI Taxonomy" id="92696"/>
    <lineage>
        <taxon>Eukaryota</taxon>
        <taxon>Fungi</taxon>
        <taxon>Dikarya</taxon>
        <taxon>Basidiomycota</taxon>
        <taxon>Agaricomycotina</taxon>
        <taxon>Agaricomycetes</taxon>
        <taxon>Polyporales</taxon>
        <taxon>Steccherinaceae</taxon>
        <taxon>Steccherinum</taxon>
    </lineage>
</organism>
<feature type="transmembrane region" description="Helical" evidence="5">
    <location>
        <begin position="59"/>
        <end position="80"/>
    </location>
</feature>
<comment type="caution">
    <text evidence="6">The sequence shown here is derived from an EMBL/GenBank/DDBJ whole genome shotgun (WGS) entry which is preliminary data.</text>
</comment>
<evidence type="ECO:0000256" key="3">
    <source>
        <dbReference type="ARBA" id="ARBA00022989"/>
    </source>
</evidence>
<dbReference type="GO" id="GO:0005886">
    <property type="term" value="C:plasma membrane"/>
    <property type="evidence" value="ECO:0007669"/>
    <property type="project" value="TreeGrafter"/>
</dbReference>
<reference evidence="6 7" key="1">
    <citation type="submission" date="2018-11" db="EMBL/GenBank/DDBJ databases">
        <title>Genome assembly of Steccherinum ochraceum LE-BIN_3174, the white-rot fungus of the Steccherinaceae family (The Residual Polyporoid clade, Polyporales, Basidiomycota).</title>
        <authorList>
            <person name="Fedorova T.V."/>
            <person name="Glazunova O.A."/>
            <person name="Landesman E.O."/>
            <person name="Moiseenko K.V."/>
            <person name="Psurtseva N.V."/>
            <person name="Savinova O.S."/>
            <person name="Shakhova N.V."/>
            <person name="Tyazhelova T.V."/>
            <person name="Vasina D.V."/>
        </authorList>
    </citation>
    <scope>NUCLEOTIDE SEQUENCE [LARGE SCALE GENOMIC DNA]</scope>
    <source>
        <strain evidence="6 7">LE-BIN_3174</strain>
    </source>
</reference>
<evidence type="ECO:0000256" key="5">
    <source>
        <dbReference type="SAM" id="Phobius"/>
    </source>
</evidence>
<feature type="transmembrane region" description="Helical" evidence="5">
    <location>
        <begin position="251"/>
        <end position="271"/>
    </location>
</feature>
<dbReference type="PANTHER" id="PTHR31465">
    <property type="entry name" value="PROTEIN RTA1-RELATED"/>
    <property type="match status" value="1"/>
</dbReference>
<keyword evidence="4 5" id="KW-0472">Membrane</keyword>
<dbReference type="EMBL" id="RWJN01000426">
    <property type="protein sequence ID" value="TCD61834.1"/>
    <property type="molecule type" value="Genomic_DNA"/>
</dbReference>
<name>A0A4R0RHM9_9APHY</name>
<evidence type="ECO:0000313" key="6">
    <source>
        <dbReference type="EMBL" id="TCD61834.1"/>
    </source>
</evidence>
<dbReference type="PANTHER" id="PTHR31465:SF9">
    <property type="entry name" value="SPHINGOID LONG-CHAIN BASE TRANSPORTER RSB1"/>
    <property type="match status" value="1"/>
</dbReference>
<gene>
    <name evidence="6" type="ORF">EIP91_007853</name>
</gene>
<feature type="transmembrane region" description="Helical" evidence="5">
    <location>
        <begin position="136"/>
        <end position="158"/>
    </location>
</feature>
<accession>A0A4R0RHM9</accession>
<dbReference type="Pfam" id="PF04479">
    <property type="entry name" value="RTA1"/>
    <property type="match status" value="1"/>
</dbReference>
<protein>
    <recommendedName>
        <fullName evidence="8">RTA1-domain-containing protein</fullName>
    </recommendedName>
</protein>
<comment type="subcellular location">
    <subcellularLocation>
        <location evidence="1">Membrane</location>
        <topology evidence="1">Multi-pass membrane protein</topology>
    </subcellularLocation>
</comment>
<dbReference type="GO" id="GO:0000324">
    <property type="term" value="C:fungal-type vacuole"/>
    <property type="evidence" value="ECO:0007669"/>
    <property type="project" value="TreeGrafter"/>
</dbReference>
<feature type="transmembrane region" description="Helical" evidence="5">
    <location>
        <begin position="170"/>
        <end position="198"/>
    </location>
</feature>
<evidence type="ECO:0008006" key="8">
    <source>
        <dbReference type="Google" id="ProtNLM"/>
    </source>
</evidence>
<dbReference type="STRING" id="92696.A0A4R0RHM9"/>
<feature type="transmembrane region" description="Helical" evidence="5">
    <location>
        <begin position="92"/>
        <end position="115"/>
    </location>
</feature>